<sequence length="253" mass="28388">MFRTKQISNGFTLIELIIVIVITGIVAGILYPVIMYGMKSSKQFNEAKELSLRARLAIERISRDLRYAIPNSIRVHSVNSTNDSIEFGDSIFQSHYSTIDGTSSPYTLNDDTGLTIPTANYISIYNTNADNFYSYPNSTSVFDVTSISGSQIQFNANQKPYSPNHRYSLFNTCVCYSLDTNGILYRYSGYNPSQDFQTDASDKNILIDNVQGVEFKYYPGNLSNAALVSITLIVKIGDSQLTYHQEVHIRNVP</sequence>
<keyword evidence="1" id="KW-1133">Transmembrane helix</keyword>
<dbReference type="Proteomes" id="UP000595564">
    <property type="component" value="Chromosome"/>
</dbReference>
<reference evidence="2 3" key="1">
    <citation type="journal article" date="2012" name="Extremophiles">
        <title>Thermotomaculum hydrothermale gen. nov., sp. nov., a novel heterotrophic thermophile within the phylum Acidobacteria from a deep-sea hydrothermal vent chimney in the Southern Okinawa Trough.</title>
        <authorList>
            <person name="Izumi H."/>
            <person name="Nunoura T."/>
            <person name="Miyazaki M."/>
            <person name="Mino S."/>
            <person name="Toki T."/>
            <person name="Takai K."/>
            <person name="Sako Y."/>
            <person name="Sawabe T."/>
            <person name="Nakagawa S."/>
        </authorList>
    </citation>
    <scope>NUCLEOTIDE SEQUENCE [LARGE SCALE GENOMIC DNA]</scope>
    <source>
        <strain evidence="2 3">AC55</strain>
    </source>
</reference>
<dbReference type="NCBIfam" id="TIGR02532">
    <property type="entry name" value="IV_pilin_GFxxxE"/>
    <property type="match status" value="1"/>
</dbReference>
<dbReference type="KEGG" id="thyd:TTHT_1349"/>
<dbReference type="RefSeq" id="WP_201327163.1">
    <property type="nucleotide sequence ID" value="NZ_AP017470.1"/>
</dbReference>
<organism evidence="2 3">
    <name type="scientific">Thermotomaculum hydrothermale</name>
    <dbReference type="NCBI Taxonomy" id="981385"/>
    <lineage>
        <taxon>Bacteria</taxon>
        <taxon>Pseudomonadati</taxon>
        <taxon>Acidobacteriota</taxon>
        <taxon>Holophagae</taxon>
        <taxon>Thermotomaculales</taxon>
        <taxon>Thermotomaculaceae</taxon>
        <taxon>Thermotomaculum</taxon>
    </lineage>
</organism>
<dbReference type="AlphaFoldDB" id="A0A7R6PUE9"/>
<dbReference type="InterPro" id="IPR045584">
    <property type="entry name" value="Pilin-like"/>
</dbReference>
<dbReference type="InterPro" id="IPR012902">
    <property type="entry name" value="N_methyl_site"/>
</dbReference>
<dbReference type="Gene3D" id="3.30.700.10">
    <property type="entry name" value="Glycoprotein, Type 4 Pilin"/>
    <property type="match status" value="1"/>
</dbReference>
<accession>A0A7R6PUE9</accession>
<evidence type="ECO:0000313" key="2">
    <source>
        <dbReference type="EMBL" id="BBB32862.1"/>
    </source>
</evidence>
<evidence type="ECO:0000313" key="3">
    <source>
        <dbReference type="Proteomes" id="UP000595564"/>
    </source>
</evidence>
<dbReference type="SUPFAM" id="SSF54523">
    <property type="entry name" value="Pili subunits"/>
    <property type="match status" value="1"/>
</dbReference>
<keyword evidence="1" id="KW-0812">Transmembrane</keyword>
<dbReference type="EMBL" id="AP017470">
    <property type="protein sequence ID" value="BBB32862.1"/>
    <property type="molecule type" value="Genomic_DNA"/>
</dbReference>
<evidence type="ECO:0000256" key="1">
    <source>
        <dbReference type="SAM" id="Phobius"/>
    </source>
</evidence>
<keyword evidence="3" id="KW-1185">Reference proteome</keyword>
<gene>
    <name evidence="2" type="primary">mshO</name>
    <name evidence="2" type="ORF">TTHT_1349</name>
</gene>
<protein>
    <submittedName>
        <fullName evidence="2">MSHA biogenesis protein MshO</fullName>
    </submittedName>
</protein>
<name>A0A7R6PUE9_9BACT</name>
<proteinExistence type="predicted"/>
<keyword evidence="1" id="KW-0472">Membrane</keyword>
<feature type="transmembrane region" description="Helical" evidence="1">
    <location>
        <begin position="12"/>
        <end position="34"/>
    </location>
</feature>
<dbReference type="Pfam" id="PF07963">
    <property type="entry name" value="N_methyl"/>
    <property type="match status" value="1"/>
</dbReference>